<evidence type="ECO:0000259" key="12">
    <source>
        <dbReference type="Pfam" id="PF02744"/>
    </source>
</evidence>
<evidence type="ECO:0000256" key="2">
    <source>
        <dbReference type="ARBA" id="ARBA00004496"/>
    </source>
</evidence>
<feature type="domain" description="Galactose-1-phosphate uridyl transferase N-terminal" evidence="11">
    <location>
        <begin position="22"/>
        <end position="231"/>
    </location>
</feature>
<feature type="domain" description="Galactose-1-phosphate uridyl transferase C-terminal" evidence="12">
    <location>
        <begin position="247"/>
        <end position="425"/>
    </location>
</feature>
<dbReference type="PANTHER" id="PTHR39191:SF1">
    <property type="entry name" value="DUF4922 DOMAIN-CONTAINING PROTEIN"/>
    <property type="match status" value="1"/>
</dbReference>
<comment type="pathway">
    <text evidence="3 10">Carbohydrate metabolism; galactose metabolism.</text>
</comment>
<dbReference type="Pfam" id="PF01087">
    <property type="entry name" value="GalP_UDP_transf"/>
    <property type="match status" value="1"/>
</dbReference>
<evidence type="ECO:0000256" key="3">
    <source>
        <dbReference type="ARBA" id="ARBA00004947"/>
    </source>
</evidence>
<dbReference type="PROSITE" id="PS01163">
    <property type="entry name" value="GAL_P_UDP_TRANSF_II"/>
    <property type="match status" value="1"/>
</dbReference>
<keyword evidence="14" id="KW-1185">Reference proteome</keyword>
<evidence type="ECO:0000256" key="5">
    <source>
        <dbReference type="ARBA" id="ARBA00022490"/>
    </source>
</evidence>
<evidence type="ECO:0000256" key="8">
    <source>
        <dbReference type="ARBA" id="ARBA00023144"/>
    </source>
</evidence>
<dbReference type="RefSeq" id="WP_209659395.1">
    <property type="nucleotide sequence ID" value="NZ_JAGGLI010000005.1"/>
</dbReference>
<evidence type="ECO:0000313" key="14">
    <source>
        <dbReference type="Proteomes" id="UP001314903"/>
    </source>
</evidence>
<evidence type="ECO:0000256" key="6">
    <source>
        <dbReference type="ARBA" id="ARBA00022679"/>
    </source>
</evidence>
<dbReference type="NCBIfam" id="NF003629">
    <property type="entry name" value="PRK05270.1-2"/>
    <property type="match status" value="1"/>
</dbReference>
<comment type="subcellular location">
    <subcellularLocation>
        <location evidence="2 10">Cytoplasm</location>
    </subcellularLocation>
</comment>
<organism evidence="13 14">
    <name type="scientific">Acetoanaerobium pronyense</name>
    <dbReference type="NCBI Taxonomy" id="1482736"/>
    <lineage>
        <taxon>Bacteria</taxon>
        <taxon>Bacillati</taxon>
        <taxon>Bacillota</taxon>
        <taxon>Clostridia</taxon>
        <taxon>Peptostreptococcales</taxon>
        <taxon>Filifactoraceae</taxon>
        <taxon>Acetoanaerobium</taxon>
    </lineage>
</organism>
<proteinExistence type="inferred from homology"/>
<evidence type="ECO:0000256" key="10">
    <source>
        <dbReference type="HAMAP-Rule" id="MF_00571"/>
    </source>
</evidence>
<dbReference type="InterPro" id="IPR005850">
    <property type="entry name" value="GalP_Utransf_C"/>
</dbReference>
<evidence type="ECO:0000256" key="9">
    <source>
        <dbReference type="ARBA" id="ARBA00023277"/>
    </source>
</evidence>
<keyword evidence="6 10" id="KW-0808">Transferase</keyword>
<evidence type="ECO:0000256" key="7">
    <source>
        <dbReference type="ARBA" id="ARBA00022695"/>
    </source>
</evidence>
<keyword evidence="5 10" id="KW-0963">Cytoplasm</keyword>
<dbReference type="PANTHER" id="PTHR39191">
    <property type="entry name" value="GALACTOSE-1-PHOSPHATE URIDYLYLTRANSFERASE"/>
    <property type="match status" value="1"/>
</dbReference>
<comment type="similarity">
    <text evidence="4 10">Belongs to the galactose-1-phosphate uridylyltransferase type 2 family.</text>
</comment>
<reference evidence="13 14" key="1">
    <citation type="submission" date="2021-03" db="EMBL/GenBank/DDBJ databases">
        <title>Genomic Encyclopedia of Type Strains, Phase IV (KMG-IV): sequencing the most valuable type-strain genomes for metagenomic binning, comparative biology and taxonomic classification.</title>
        <authorList>
            <person name="Goeker M."/>
        </authorList>
    </citation>
    <scope>NUCLEOTIDE SEQUENCE [LARGE SCALE GENOMIC DNA]</scope>
    <source>
        <strain evidence="13 14">DSM 27512</strain>
    </source>
</reference>
<name>A0ABS4KJT9_9FIRM</name>
<dbReference type="PIRSF" id="PIRSF006005">
    <property type="entry name" value="GalT_BS"/>
    <property type="match status" value="1"/>
</dbReference>
<evidence type="ECO:0000256" key="1">
    <source>
        <dbReference type="ARBA" id="ARBA00001107"/>
    </source>
</evidence>
<dbReference type="EC" id="2.7.7.12" evidence="10"/>
<dbReference type="EMBL" id="JAGGLI010000005">
    <property type="protein sequence ID" value="MBP2026914.1"/>
    <property type="molecule type" value="Genomic_DNA"/>
</dbReference>
<evidence type="ECO:0000256" key="4">
    <source>
        <dbReference type="ARBA" id="ARBA00008706"/>
    </source>
</evidence>
<sequence length="502" mass="58887">MDIFSYIECLLRYGLDHNLFFEEDKIYVRNKILEILKLNDFNKDSLKVNDCSFREILDGILDFAIENNLIEEDSLTLKDIFDTKLMDALMPRPSEVIKEFKSQYIKSPKAATDYFYNLSISSNYIRKNRIEKDLKWKTKTKYADLDITINLSKPEKDPKEIELQKSMKSLDYPKCLLCIENEGYVGRQNHPPRSNHRLIPMTLNNEKWYFQYSPYVYYNEHCIVLNETHTPMKIGKDTFKRLIEFTDKFPHYFIGSNADLPIVGGSILSHDHFQGGNYEFPMAKAKSKKTFKLLQFENVDFEVLNWPMAAIRLRSKSMDDIVEGAFYIFSKWQNYSDESLEIISYSNNTPHNTVTPIARTRANDYEMDIVLRNNRTTDEYPYGIFHPHENLHHIKKENIGLIEVMGLAVLPSRLKTELEDIAKMLRNGISPVEASKDKKISNHIHFYEKLYEDYKGRDINFLTQVIKDEVGKIFLEVLEDAGVFKDSFEGEQGIERFIDFLS</sequence>
<dbReference type="InterPro" id="IPR005849">
    <property type="entry name" value="GalP_Utransf_N"/>
</dbReference>
<dbReference type="GO" id="GO:0008108">
    <property type="term" value="F:UDP-glucose:hexose-1-phosphate uridylyltransferase activity"/>
    <property type="evidence" value="ECO:0007669"/>
    <property type="project" value="UniProtKB-EC"/>
</dbReference>
<gene>
    <name evidence="10" type="primary">galT</name>
    <name evidence="13" type="ORF">J2Z35_000706</name>
</gene>
<dbReference type="NCBIfam" id="TIGR01239">
    <property type="entry name" value="galT_2"/>
    <property type="match status" value="1"/>
</dbReference>
<dbReference type="InterPro" id="IPR000766">
    <property type="entry name" value="GalP_uridyl_Trfase_II"/>
</dbReference>
<comment type="catalytic activity">
    <reaction evidence="1 10">
        <text>alpha-D-galactose 1-phosphate + UDP-alpha-D-glucose = alpha-D-glucose 1-phosphate + UDP-alpha-D-galactose</text>
        <dbReference type="Rhea" id="RHEA:13989"/>
        <dbReference type="ChEBI" id="CHEBI:58336"/>
        <dbReference type="ChEBI" id="CHEBI:58601"/>
        <dbReference type="ChEBI" id="CHEBI:58885"/>
        <dbReference type="ChEBI" id="CHEBI:66914"/>
        <dbReference type="EC" id="2.7.7.12"/>
    </reaction>
</comment>
<dbReference type="InterPro" id="IPR023425">
    <property type="entry name" value="GalP_uridyl_Trfase_II_CS"/>
</dbReference>
<keyword evidence="8 10" id="KW-0299">Galactose metabolism</keyword>
<dbReference type="Pfam" id="PF02744">
    <property type="entry name" value="GalP_UDP_tr_C"/>
    <property type="match status" value="1"/>
</dbReference>
<dbReference type="Proteomes" id="UP001314903">
    <property type="component" value="Unassembled WGS sequence"/>
</dbReference>
<protein>
    <recommendedName>
        <fullName evidence="10">Galactose-1-phosphate uridylyltransferase</fullName>
        <shortName evidence="10">Gal-1-P uridylyltransferase</shortName>
        <ecNumber evidence="10">2.7.7.12</ecNumber>
    </recommendedName>
    <alternativeName>
        <fullName evidence="10">UDP-glucose--hexose-1-phosphate uridylyltransferase</fullName>
    </alternativeName>
</protein>
<accession>A0ABS4KJT9</accession>
<evidence type="ECO:0000313" key="13">
    <source>
        <dbReference type="EMBL" id="MBP2026914.1"/>
    </source>
</evidence>
<keyword evidence="9 10" id="KW-0119">Carbohydrate metabolism</keyword>
<keyword evidence="7 10" id="KW-0548">Nucleotidyltransferase</keyword>
<dbReference type="HAMAP" id="MF_00571">
    <property type="entry name" value="GalP_UDP_trans"/>
    <property type="match status" value="1"/>
</dbReference>
<comment type="caution">
    <text evidence="13">The sequence shown here is derived from an EMBL/GenBank/DDBJ whole genome shotgun (WGS) entry which is preliminary data.</text>
</comment>
<evidence type="ECO:0000259" key="11">
    <source>
        <dbReference type="Pfam" id="PF01087"/>
    </source>
</evidence>